<sequence length="132" mass="14739">MQTTSSFFELLEKGIKPNDFIERSRIDEIHSDVMEVMGSLPMFQSWIASLKLSDEMAMRDGADVPVYTTQYNISTAEAGAMRNNPKVGLRFFASMAQALVDRAIPCDEVFAIVTDCIHSLAYATGNRIENVH</sequence>
<dbReference type="RefSeq" id="YP_009278620.1">
    <property type="nucleotide sequence ID" value="NC_031010.1"/>
</dbReference>
<evidence type="ECO:0000313" key="1">
    <source>
        <dbReference type="EMBL" id="ANZ49368.1"/>
    </source>
</evidence>
<dbReference type="GeneID" id="29061860"/>
<dbReference type="EMBL" id="KX397369">
    <property type="protein sequence ID" value="ANZ49368.1"/>
    <property type="molecule type" value="Genomic_DNA"/>
</dbReference>
<dbReference type="Proteomes" id="UP000202923">
    <property type="component" value="Genome"/>
</dbReference>
<organism evidence="1 2">
    <name type="scientific">Erwinia phage vB_EamM_Kwan</name>
    <dbReference type="NCBI Taxonomy" id="1883374"/>
    <lineage>
        <taxon>Viruses</taxon>
        <taxon>Duplodnaviria</taxon>
        <taxon>Heunggongvirae</taxon>
        <taxon>Uroviricota</taxon>
        <taxon>Caudoviricetes</taxon>
        <taxon>Chimalliviridae</taxon>
        <taxon>Wellingtonvirus</taxon>
        <taxon>Wellingtonvirus wellington</taxon>
    </lineage>
</organism>
<dbReference type="KEGG" id="vg:29061860"/>
<protein>
    <submittedName>
        <fullName evidence="1">Uncharacterized protein</fullName>
    </submittedName>
</protein>
<reference evidence="1 2" key="1">
    <citation type="submission" date="2016-06" db="EMBL/GenBank/DDBJ databases">
        <authorList>
            <person name="Kjaerup R.B."/>
            <person name="Dalgaard T.S."/>
            <person name="Juul-Madsen H.R."/>
        </authorList>
    </citation>
    <scope>NUCLEOTIDE SEQUENCE [LARGE SCALE GENOMIC DNA]</scope>
</reference>
<dbReference type="OrthoDB" id="28792at10239"/>
<name>A0A1B2IDN1_9CAUD</name>
<evidence type="ECO:0000313" key="2">
    <source>
        <dbReference type="Proteomes" id="UP000202923"/>
    </source>
</evidence>
<gene>
    <name evidence="1" type="ORF">KWAN_15</name>
</gene>
<accession>A0A1B2IDN1</accession>
<proteinExistence type="predicted"/>